<keyword evidence="2 7" id="KW-0963">Cytoplasm</keyword>
<comment type="catalytic activity">
    <reaction evidence="1 7">
        <text>Exonucleolytic cleavage in the 3'- to 5'-direction to yield nucleoside 5'-phosphates.</text>
        <dbReference type="EC" id="3.1.13.1"/>
    </reaction>
</comment>
<evidence type="ECO:0000256" key="2">
    <source>
        <dbReference type="ARBA" id="ARBA00022490"/>
    </source>
</evidence>
<evidence type="ECO:0000256" key="1">
    <source>
        <dbReference type="ARBA" id="ARBA00001849"/>
    </source>
</evidence>
<dbReference type="GO" id="GO:0005829">
    <property type="term" value="C:cytosol"/>
    <property type="evidence" value="ECO:0007669"/>
    <property type="project" value="TreeGrafter"/>
</dbReference>
<dbReference type="InterPro" id="IPR003029">
    <property type="entry name" value="S1_domain"/>
</dbReference>
<dbReference type="SUPFAM" id="SSF50249">
    <property type="entry name" value="Nucleic acid-binding proteins"/>
    <property type="match status" value="2"/>
</dbReference>
<name>A0A0G4K742_9SPIR</name>
<comment type="function">
    <text evidence="7">3'-5' exoribonuclease that releases 5'-nucleoside monophosphates and is involved in maturation of structured RNAs.</text>
</comment>
<evidence type="ECO:0000256" key="5">
    <source>
        <dbReference type="ARBA" id="ARBA00022839"/>
    </source>
</evidence>
<dbReference type="Pfam" id="PF00773">
    <property type="entry name" value="RNB"/>
    <property type="match status" value="1"/>
</dbReference>
<dbReference type="NCBIfam" id="TIGR00358">
    <property type="entry name" value="3_prime_RNase"/>
    <property type="match status" value="1"/>
</dbReference>
<dbReference type="SMART" id="SM00316">
    <property type="entry name" value="S1"/>
    <property type="match status" value="1"/>
</dbReference>
<proteinExistence type="inferred from homology"/>
<evidence type="ECO:0000256" key="6">
    <source>
        <dbReference type="ARBA" id="ARBA00022884"/>
    </source>
</evidence>
<evidence type="ECO:0000256" key="7">
    <source>
        <dbReference type="HAMAP-Rule" id="MF_01895"/>
    </source>
</evidence>
<evidence type="ECO:0000256" key="4">
    <source>
        <dbReference type="ARBA" id="ARBA00022801"/>
    </source>
</evidence>
<dbReference type="PANTHER" id="PTHR23355:SF9">
    <property type="entry name" value="DIS3-LIKE EXONUCLEASE 2"/>
    <property type="match status" value="1"/>
</dbReference>
<keyword evidence="4 7" id="KW-0378">Hydrolase</keyword>
<dbReference type="PROSITE" id="PS50126">
    <property type="entry name" value="S1"/>
    <property type="match status" value="1"/>
</dbReference>
<evidence type="ECO:0000256" key="8">
    <source>
        <dbReference type="SAM" id="Coils"/>
    </source>
</evidence>
<comment type="subcellular location">
    <subcellularLocation>
        <location evidence="7">Cytoplasm</location>
    </subcellularLocation>
</comment>
<keyword evidence="3 7" id="KW-0540">Nuclease</keyword>
<dbReference type="InterPro" id="IPR050180">
    <property type="entry name" value="RNR_Ribonuclease"/>
</dbReference>
<keyword evidence="12" id="KW-1185">Reference proteome</keyword>
<dbReference type="GO" id="GO:0006402">
    <property type="term" value="P:mRNA catabolic process"/>
    <property type="evidence" value="ECO:0007669"/>
    <property type="project" value="TreeGrafter"/>
</dbReference>
<accession>A0A0G4K742</accession>
<dbReference type="PROSITE" id="PS01175">
    <property type="entry name" value="RIBONUCLEASE_II"/>
    <property type="match status" value="1"/>
</dbReference>
<evidence type="ECO:0000259" key="10">
    <source>
        <dbReference type="PROSITE" id="PS50126"/>
    </source>
</evidence>
<dbReference type="RefSeq" id="WP_048594563.1">
    <property type="nucleotide sequence ID" value="NZ_CVLB01000001.1"/>
</dbReference>
<dbReference type="AlphaFoldDB" id="A0A0G4K742"/>
<protein>
    <recommendedName>
        <fullName evidence="7">Ribonuclease R</fullName>
        <shortName evidence="7">RNase R</shortName>
        <ecNumber evidence="7">3.1.13.1</ecNumber>
    </recommendedName>
</protein>
<dbReference type="OrthoDB" id="9764149at2"/>
<gene>
    <name evidence="7" type="primary">rnr</name>
    <name evidence="11" type="ORF">BRSU_1391</name>
</gene>
<dbReference type="Gene3D" id="2.40.50.140">
    <property type="entry name" value="Nucleic acid-binding proteins"/>
    <property type="match status" value="1"/>
</dbReference>
<dbReference type="InterPro" id="IPR022966">
    <property type="entry name" value="RNase_II/R_CS"/>
</dbReference>
<comment type="similarity">
    <text evidence="7">Belongs to the RNR ribonuclease family. RNase R subfamily.</text>
</comment>
<feature type="domain" description="S1 motif" evidence="10">
    <location>
        <begin position="523"/>
        <end position="601"/>
    </location>
</feature>
<feature type="region of interest" description="Disordered" evidence="9">
    <location>
        <begin position="77"/>
        <end position="101"/>
    </location>
</feature>
<feature type="coiled-coil region" evidence="8">
    <location>
        <begin position="4"/>
        <end position="31"/>
    </location>
</feature>
<evidence type="ECO:0000313" key="12">
    <source>
        <dbReference type="Proteomes" id="UP000043763"/>
    </source>
</evidence>
<keyword evidence="8" id="KW-0175">Coiled coil</keyword>
<dbReference type="HAMAP" id="MF_01895">
    <property type="entry name" value="RNase_R"/>
    <property type="match status" value="1"/>
</dbReference>
<dbReference type="InterPro" id="IPR012340">
    <property type="entry name" value="NA-bd_OB-fold"/>
</dbReference>
<dbReference type="InterPro" id="IPR004476">
    <property type="entry name" value="RNase_II/RNase_R"/>
</dbReference>
<dbReference type="GO" id="GO:0003723">
    <property type="term" value="F:RNA binding"/>
    <property type="evidence" value="ECO:0007669"/>
    <property type="project" value="UniProtKB-UniRule"/>
</dbReference>
<evidence type="ECO:0000256" key="3">
    <source>
        <dbReference type="ARBA" id="ARBA00022722"/>
    </source>
</evidence>
<dbReference type="PANTHER" id="PTHR23355">
    <property type="entry name" value="RIBONUCLEASE"/>
    <property type="match status" value="1"/>
</dbReference>
<keyword evidence="6 7" id="KW-0694">RNA-binding</keyword>
<dbReference type="InterPro" id="IPR001900">
    <property type="entry name" value="RNase_II/R"/>
</dbReference>
<dbReference type="Pfam" id="PF00575">
    <property type="entry name" value="S1"/>
    <property type="match status" value="1"/>
</dbReference>
<dbReference type="CDD" id="cd04471">
    <property type="entry name" value="S1_RNase_R"/>
    <property type="match status" value="1"/>
</dbReference>
<dbReference type="SMART" id="SM00955">
    <property type="entry name" value="RNB"/>
    <property type="match status" value="1"/>
</dbReference>
<evidence type="ECO:0000256" key="9">
    <source>
        <dbReference type="SAM" id="MobiDB-lite"/>
    </source>
</evidence>
<sequence>MKVIKLLKRINKEKELEISEYKNKYVETKKDKLRFDKMLQKSVSMGLVMKKSNTLKLTNEGKAYLERELRQITDKERDILKERKSKSKNKKTDTSNKKTSIPKPEIKIDVNNAKKDAEIIAKAYNVPTEFPKKCIEEAKLLPDSMENVELEFDRIDLREIRTVTIDGADSKDFDDAISIEKLNDGYKLGIHIADVSHFVVMGSALDREARKRGNSVYLIDTVYPMFPHELSNGICSLNEGVSRFTMTVFVTIDNRGNVKESTFHKSVIKSSRRLTYDYAQDVLDGIEQDEDWLVELLKNADDVKRILLQKRIDNGSIEFNLNETQIILDKGGNPKDFFIGERKETHKIIEELMLIANCEVAKKLKKIKGAIYRVHDTPDQEKLDTFTRIAFNRGYRITRDADGNLDFHSFIESIMGKPDEKLLLTLLLRSMKQAIYDVNNIGHFGLGFEYYTHFTSPIRRYTDLLTHRLLKQALEGVNNLKPTMQQFYTNSAQWCSKTERIAVECERSLDKVKAARFMKDKVGNEYNGIVSGVTNFGIFVEIEDRGIEGLIRYATLKSHYRYDEHEQAAYSEEDAKWYTLGDRIRIVVYKVDVKELFIDFIPASEFDNSFDDRDIIDSRDFLKKKKNKKEIYSRKSHKSSKSNKDRKRSSKDRINRKERKKSKKRR</sequence>
<evidence type="ECO:0000313" key="11">
    <source>
        <dbReference type="EMBL" id="CRF33349.1"/>
    </source>
</evidence>
<keyword evidence="5 7" id="KW-0269">Exonuclease</keyword>
<dbReference type="Proteomes" id="UP000043763">
    <property type="component" value="Unassembled WGS sequence"/>
</dbReference>
<dbReference type="InterPro" id="IPR011805">
    <property type="entry name" value="RNase_R"/>
</dbReference>
<reference evidence="12" key="1">
    <citation type="submission" date="2015-04" db="EMBL/GenBank/DDBJ databases">
        <authorList>
            <person name="Mushtaq Mamoona"/>
        </authorList>
    </citation>
    <scope>NUCLEOTIDE SEQUENCE [LARGE SCALE GENOMIC DNA]</scope>
    <source>
        <strain evidence="12">AN4859/03</strain>
    </source>
</reference>
<dbReference type="EMBL" id="CVLB01000001">
    <property type="protein sequence ID" value="CRF33349.1"/>
    <property type="molecule type" value="Genomic_DNA"/>
</dbReference>
<dbReference type="EC" id="3.1.13.1" evidence="7"/>
<feature type="region of interest" description="Disordered" evidence="9">
    <location>
        <begin position="625"/>
        <end position="666"/>
    </location>
</feature>
<dbReference type="GO" id="GO:0008859">
    <property type="term" value="F:exoribonuclease II activity"/>
    <property type="evidence" value="ECO:0007669"/>
    <property type="project" value="UniProtKB-UniRule"/>
</dbReference>
<organism evidence="11 12">
    <name type="scientific">Brachyspira suanatina</name>
    <dbReference type="NCBI Taxonomy" id="381802"/>
    <lineage>
        <taxon>Bacteria</taxon>
        <taxon>Pseudomonadati</taxon>
        <taxon>Spirochaetota</taxon>
        <taxon>Spirochaetia</taxon>
        <taxon>Brachyspirales</taxon>
        <taxon>Brachyspiraceae</taxon>
        <taxon>Brachyspira</taxon>
    </lineage>
</organism>